<dbReference type="AlphaFoldDB" id="A0A554N8R4"/>
<dbReference type="SUPFAM" id="SSF52540">
    <property type="entry name" value="P-loop containing nucleoside triphosphate hydrolases"/>
    <property type="match status" value="1"/>
</dbReference>
<dbReference type="Proteomes" id="UP000319894">
    <property type="component" value="Unassembled WGS sequence"/>
</dbReference>
<organism evidence="1 2">
    <name type="scientific">Haloglomus irregulare</name>
    <dbReference type="NCBI Taxonomy" id="2234134"/>
    <lineage>
        <taxon>Archaea</taxon>
        <taxon>Methanobacteriati</taxon>
        <taxon>Methanobacteriota</taxon>
        <taxon>Stenosarchaea group</taxon>
        <taxon>Halobacteria</taxon>
        <taxon>Halobacteriales</taxon>
        <taxon>Natronomonadaceae</taxon>
        <taxon>Haloglomus</taxon>
    </lineage>
</organism>
<dbReference type="RefSeq" id="WP_144262309.1">
    <property type="nucleotide sequence ID" value="NZ_QMDX01000006.1"/>
</dbReference>
<sequence length="309" mass="32153">MTLLLASPGFPGHRGLGAPDLGVDGPVPERRLAADAVRVVVGPVAVVVGTELVASAAAIRQGRLDVSAGNVFGSCLVDLDPQPASLAAAAGRPAAKTADGPTVTDVLPGDAAGGKDLRGLVIGDEPFDPVSGHESLAPLESTARAEGISTVEFLLRSTLAPAAVDYDHVIVDPLATLTLLVDNALIATGNVLGPIEMTRKGERSIGGVLDTVQAPGSQLQRAQPDFSLRVIGILPNRVEGSSLNQSVRETLTAEVDGVSLLPVTLPDYNVLERSWDAGPDISRHAEQHGLRAYQESLLDGLQLERRHRE</sequence>
<accession>A0A554N8R4</accession>
<dbReference type="PANTHER" id="PTHR13696">
    <property type="entry name" value="P-LOOP CONTAINING NUCLEOSIDE TRIPHOSPHATE HYDROLASE"/>
    <property type="match status" value="1"/>
</dbReference>
<dbReference type="EMBL" id="QMDX01000006">
    <property type="protein sequence ID" value="TSD13788.1"/>
    <property type="molecule type" value="Genomic_DNA"/>
</dbReference>
<reference evidence="1 2" key="1">
    <citation type="submission" date="2018-06" db="EMBL/GenBank/DDBJ databases">
        <title>Natronomonas sp. F16-60 a new haloarchaeon isolated from a solar saltern of Isla Cristina, Huelva, Spain.</title>
        <authorList>
            <person name="Duran-Viseras A."/>
            <person name="Sanchez-Porro C."/>
            <person name="Ventosa A."/>
        </authorList>
    </citation>
    <scope>NUCLEOTIDE SEQUENCE [LARGE SCALE GENOMIC DNA]</scope>
    <source>
        <strain evidence="1 2">F16-60</strain>
    </source>
</reference>
<keyword evidence="2" id="KW-1185">Reference proteome</keyword>
<proteinExistence type="predicted"/>
<gene>
    <name evidence="1" type="ORF">DP107_11535</name>
</gene>
<dbReference type="Gene3D" id="3.40.50.300">
    <property type="entry name" value="P-loop containing nucleotide triphosphate hydrolases"/>
    <property type="match status" value="1"/>
</dbReference>
<protein>
    <submittedName>
        <fullName evidence="1">ParA family protein</fullName>
    </submittedName>
</protein>
<dbReference type="InParanoid" id="A0A554N8R4"/>
<dbReference type="InterPro" id="IPR050678">
    <property type="entry name" value="DNA_Partitioning_ATPase"/>
</dbReference>
<evidence type="ECO:0000313" key="1">
    <source>
        <dbReference type="EMBL" id="TSD13788.1"/>
    </source>
</evidence>
<dbReference type="PANTHER" id="PTHR13696:SF99">
    <property type="entry name" value="COBYRINIC ACID AC-DIAMIDE SYNTHASE"/>
    <property type="match status" value="1"/>
</dbReference>
<comment type="caution">
    <text evidence="1">The sequence shown here is derived from an EMBL/GenBank/DDBJ whole genome shotgun (WGS) entry which is preliminary data.</text>
</comment>
<name>A0A554N8R4_9EURY</name>
<evidence type="ECO:0000313" key="2">
    <source>
        <dbReference type="Proteomes" id="UP000319894"/>
    </source>
</evidence>
<dbReference type="InterPro" id="IPR027417">
    <property type="entry name" value="P-loop_NTPase"/>
</dbReference>